<dbReference type="Gene3D" id="3.40.190.10">
    <property type="entry name" value="Periplasmic binding protein-like II"/>
    <property type="match status" value="2"/>
</dbReference>
<keyword evidence="4" id="KW-0804">Transcription</keyword>
<dbReference type="SUPFAM" id="SSF53850">
    <property type="entry name" value="Periplasmic binding protein-like II"/>
    <property type="match status" value="1"/>
</dbReference>
<reference evidence="6 8" key="1">
    <citation type="submission" date="2017-07" db="EMBL/GenBank/DDBJ databases">
        <title>Tamlnaduibacter salinus (Mi-7) genome sequencing.</title>
        <authorList>
            <person name="Verma A."/>
            <person name="Krishnamurthi S."/>
        </authorList>
    </citation>
    <scope>NUCLEOTIDE SEQUENCE [LARGE SCALE GENOMIC DNA]</scope>
    <source>
        <strain evidence="6 8">Mi-7</strain>
    </source>
</reference>
<evidence type="ECO:0000256" key="3">
    <source>
        <dbReference type="ARBA" id="ARBA00023125"/>
    </source>
</evidence>
<dbReference type="FunFam" id="1.10.10.10:FF:000001">
    <property type="entry name" value="LysR family transcriptional regulator"/>
    <property type="match status" value="1"/>
</dbReference>
<proteinExistence type="inferred from homology"/>
<dbReference type="GO" id="GO:0003700">
    <property type="term" value="F:DNA-binding transcription factor activity"/>
    <property type="evidence" value="ECO:0007669"/>
    <property type="project" value="InterPro"/>
</dbReference>
<keyword evidence="2" id="KW-0805">Transcription regulation</keyword>
<dbReference type="Proteomes" id="UP000218332">
    <property type="component" value="Unassembled WGS sequence"/>
</dbReference>
<dbReference type="EMBL" id="QEKQ01000005">
    <property type="protein sequence ID" value="PVY76409.1"/>
    <property type="molecule type" value="Genomic_DNA"/>
</dbReference>
<dbReference type="PROSITE" id="PS50931">
    <property type="entry name" value="HTH_LYSR"/>
    <property type="match status" value="1"/>
</dbReference>
<dbReference type="RefSeq" id="WP_095611542.1">
    <property type="nucleotide sequence ID" value="NZ_NMPM01000063.1"/>
</dbReference>
<dbReference type="Gene3D" id="1.10.10.10">
    <property type="entry name" value="Winged helix-like DNA-binding domain superfamily/Winged helix DNA-binding domain"/>
    <property type="match status" value="1"/>
</dbReference>
<protein>
    <submittedName>
        <fullName evidence="6">LysR family transcriptional regulator</fullName>
    </submittedName>
</protein>
<name>A0A2A2I1U1_9GAMM</name>
<keyword evidence="3" id="KW-0238">DNA-binding</keyword>
<dbReference type="InterPro" id="IPR036388">
    <property type="entry name" value="WH-like_DNA-bd_sf"/>
</dbReference>
<organism evidence="6 8">
    <name type="scientific">Tamilnaduibacter salinus</name>
    <dbReference type="NCBI Taxonomy" id="1484056"/>
    <lineage>
        <taxon>Bacteria</taxon>
        <taxon>Pseudomonadati</taxon>
        <taxon>Pseudomonadota</taxon>
        <taxon>Gammaproteobacteria</taxon>
        <taxon>Pseudomonadales</taxon>
        <taxon>Marinobacteraceae</taxon>
        <taxon>Tamilnaduibacter</taxon>
    </lineage>
</organism>
<dbReference type="AlphaFoldDB" id="A0A2A2I1U1"/>
<dbReference type="InterPro" id="IPR036390">
    <property type="entry name" value="WH_DNA-bd_sf"/>
</dbReference>
<evidence type="ECO:0000256" key="2">
    <source>
        <dbReference type="ARBA" id="ARBA00023015"/>
    </source>
</evidence>
<dbReference type="Proteomes" id="UP000245887">
    <property type="component" value="Unassembled WGS sequence"/>
</dbReference>
<reference evidence="7 9" key="2">
    <citation type="submission" date="2018-04" db="EMBL/GenBank/DDBJ databases">
        <title>Genomic Encyclopedia of Type Strains, Phase IV (KMG-IV): sequencing the most valuable type-strain genomes for metagenomic binning, comparative biology and taxonomic classification.</title>
        <authorList>
            <person name="Goeker M."/>
        </authorList>
    </citation>
    <scope>NUCLEOTIDE SEQUENCE [LARGE SCALE GENOMIC DNA]</scope>
    <source>
        <strain evidence="7 9">DSM 28688</strain>
    </source>
</reference>
<evidence type="ECO:0000313" key="9">
    <source>
        <dbReference type="Proteomes" id="UP000245887"/>
    </source>
</evidence>
<comment type="similarity">
    <text evidence="1">Belongs to the LysR transcriptional regulatory family.</text>
</comment>
<dbReference type="InterPro" id="IPR000847">
    <property type="entry name" value="LysR_HTH_N"/>
</dbReference>
<dbReference type="Pfam" id="PF00126">
    <property type="entry name" value="HTH_1"/>
    <property type="match status" value="1"/>
</dbReference>
<dbReference type="PANTHER" id="PTHR30126:SF98">
    <property type="entry name" value="HTH-TYPE TRANSCRIPTIONAL ACTIVATOR BAUR"/>
    <property type="match status" value="1"/>
</dbReference>
<feature type="domain" description="HTH lysR-type" evidence="5">
    <location>
        <begin position="4"/>
        <end position="61"/>
    </location>
</feature>
<dbReference type="PANTHER" id="PTHR30126">
    <property type="entry name" value="HTH-TYPE TRANSCRIPTIONAL REGULATOR"/>
    <property type="match status" value="1"/>
</dbReference>
<keyword evidence="8" id="KW-1185">Reference proteome</keyword>
<gene>
    <name evidence="7" type="ORF">C8D92_105162</name>
    <name evidence="6" type="ORF">CF392_11165</name>
</gene>
<sequence length="296" mass="33230">MATLNYKHLRYFHATAHEGNLTRAAEKLHVSQSALSSQIRQLEHQLGQALFERRGRRLVLTEAGRIALDHADRIFSTGEELLAVLTHRMAARQHVLRVGAQAHLSRNFQIEFLKPLLARNDVEIVARSGNVRDLLASLESHNLDVVLTNVAPASDAATPWVIHKIAEQRISLVGPVELDQRYEGVEDLLQSEPLILPTLGSSIRSRFDAMAHRLGVTPMIAAEVEDMAMLRLMAREARQVCVLPPIVVRDELRSGSLTEIAQLPDLRETFYTITLDRQFPNPLLRDLWAEGGGDFR</sequence>
<dbReference type="InterPro" id="IPR005119">
    <property type="entry name" value="LysR_subst-bd"/>
</dbReference>
<evidence type="ECO:0000256" key="1">
    <source>
        <dbReference type="ARBA" id="ARBA00009437"/>
    </source>
</evidence>
<dbReference type="SUPFAM" id="SSF46785">
    <property type="entry name" value="Winged helix' DNA-binding domain"/>
    <property type="match status" value="1"/>
</dbReference>
<dbReference type="Pfam" id="PF03466">
    <property type="entry name" value="LysR_substrate"/>
    <property type="match status" value="1"/>
</dbReference>
<evidence type="ECO:0000259" key="5">
    <source>
        <dbReference type="PROSITE" id="PS50931"/>
    </source>
</evidence>
<dbReference type="OrthoDB" id="464481at2"/>
<evidence type="ECO:0000313" key="6">
    <source>
        <dbReference type="EMBL" id="PAV25388.1"/>
    </source>
</evidence>
<accession>A0A2A2I1U1</accession>
<dbReference type="GO" id="GO:0000976">
    <property type="term" value="F:transcription cis-regulatory region binding"/>
    <property type="evidence" value="ECO:0007669"/>
    <property type="project" value="TreeGrafter"/>
</dbReference>
<evidence type="ECO:0000313" key="8">
    <source>
        <dbReference type="Proteomes" id="UP000218332"/>
    </source>
</evidence>
<comment type="caution">
    <text evidence="6">The sequence shown here is derived from an EMBL/GenBank/DDBJ whole genome shotgun (WGS) entry which is preliminary data.</text>
</comment>
<evidence type="ECO:0000256" key="4">
    <source>
        <dbReference type="ARBA" id="ARBA00023163"/>
    </source>
</evidence>
<evidence type="ECO:0000313" key="7">
    <source>
        <dbReference type="EMBL" id="PVY76409.1"/>
    </source>
</evidence>
<dbReference type="PRINTS" id="PR00039">
    <property type="entry name" value="HTHLYSR"/>
</dbReference>
<dbReference type="EMBL" id="NMPM01000063">
    <property type="protein sequence ID" value="PAV25388.1"/>
    <property type="molecule type" value="Genomic_DNA"/>
</dbReference>